<dbReference type="EMBL" id="CAJNOG010000180">
    <property type="protein sequence ID" value="CAF1046461.1"/>
    <property type="molecule type" value="Genomic_DNA"/>
</dbReference>
<dbReference type="Proteomes" id="UP000663845">
    <property type="component" value="Unassembled WGS sequence"/>
</dbReference>
<reference evidence="1" key="1">
    <citation type="submission" date="2021-02" db="EMBL/GenBank/DDBJ databases">
        <authorList>
            <person name="Nowell W R."/>
        </authorList>
    </citation>
    <scope>NUCLEOTIDE SEQUENCE</scope>
</reference>
<accession>A0A814K9P1</accession>
<evidence type="ECO:0000313" key="1">
    <source>
        <dbReference type="EMBL" id="CAF1046461.1"/>
    </source>
</evidence>
<protein>
    <submittedName>
        <fullName evidence="1">Uncharacterized protein</fullName>
    </submittedName>
</protein>
<evidence type="ECO:0000313" key="2">
    <source>
        <dbReference type="Proteomes" id="UP000663845"/>
    </source>
</evidence>
<feature type="non-terminal residue" evidence="1">
    <location>
        <position position="1"/>
    </location>
</feature>
<name>A0A814K9P1_9BILA</name>
<dbReference type="AlphaFoldDB" id="A0A814K9P1"/>
<comment type="caution">
    <text evidence="1">The sequence shown here is derived from an EMBL/GenBank/DDBJ whole genome shotgun (WGS) entry which is preliminary data.</text>
</comment>
<gene>
    <name evidence="1" type="ORF">JYZ213_LOCUS18433</name>
</gene>
<proteinExistence type="predicted"/>
<organism evidence="1 2">
    <name type="scientific">Adineta steineri</name>
    <dbReference type="NCBI Taxonomy" id="433720"/>
    <lineage>
        <taxon>Eukaryota</taxon>
        <taxon>Metazoa</taxon>
        <taxon>Spiralia</taxon>
        <taxon>Gnathifera</taxon>
        <taxon>Rotifera</taxon>
        <taxon>Eurotatoria</taxon>
        <taxon>Bdelloidea</taxon>
        <taxon>Adinetida</taxon>
        <taxon>Adinetidae</taxon>
        <taxon>Adineta</taxon>
    </lineage>
</organism>
<sequence>NSTQQKKSKTSHVYKQEPAIVSTLTHIKEEPNTMSNIKPSNEISFAGNMATIAPMIGQPKKEKPTANVKPLLQTALVDNSSSTTNNSNVVNPPDRLLTTASTSAKTNYANLRTMSTKELNSLAREKKKQADSEKRTFEDVKKSMSLYLESVCYFIQCANGEPILEQRRTLLTATLAMLQHLAINYQKVFQISILQSTEILNHLRPRFHLINYWLQSYIYQLQYNTNFPSIERCATQVNDYLNHTKSPEDINPNVLHDFSKYMINSYYSTYYWNKAERLTRDEPSKKFLEQLIRQNQNRRLTRDDTTFDFLLYIFDAIDLLRLTVI</sequence>